<dbReference type="PANTHER" id="PTHR43046:SF2">
    <property type="entry name" value="8-OXO-DGTP DIPHOSPHATASE-RELATED"/>
    <property type="match status" value="1"/>
</dbReference>
<dbReference type="OrthoDB" id="9810449at2"/>
<sequence length="146" mass="16365">MKKATQIRPGVAIIIFDEQNRVLLQKRADVGLWGIPSGHVEPGETVLQAAVREAWEETGLRVAITRLIGIYSDPVSQTFYYPDGRVVQFVTTCFQAQVIGGKLSPRCAETLELAYFPHDRLPSELLPMHPKWLGDALANHDLPFLR</sequence>
<keyword evidence="2 3" id="KW-0378">Hydrolase</keyword>
<reference evidence="5 6" key="1">
    <citation type="submission" date="2016-10" db="EMBL/GenBank/DDBJ databases">
        <authorList>
            <person name="de Groot N.N."/>
        </authorList>
    </citation>
    <scope>NUCLEOTIDE SEQUENCE [LARGE SCALE GENOMIC DNA]</scope>
    <source>
        <strain evidence="5 6">L 420-91</strain>
    </source>
</reference>
<gene>
    <name evidence="5" type="ORF">SAMN04489735_100533</name>
</gene>
<dbReference type="PRINTS" id="PR00502">
    <property type="entry name" value="NUDIXFAMILY"/>
</dbReference>
<dbReference type="InterPro" id="IPR020476">
    <property type="entry name" value="Nudix_hydrolase"/>
</dbReference>
<evidence type="ECO:0000313" key="5">
    <source>
        <dbReference type="EMBL" id="SDG89485.1"/>
    </source>
</evidence>
<dbReference type="SUPFAM" id="SSF55811">
    <property type="entry name" value="Nudix"/>
    <property type="match status" value="1"/>
</dbReference>
<evidence type="ECO:0000256" key="2">
    <source>
        <dbReference type="ARBA" id="ARBA00022801"/>
    </source>
</evidence>
<feature type="domain" description="Nudix hydrolase" evidence="4">
    <location>
        <begin position="6"/>
        <end position="139"/>
    </location>
</feature>
<accession>A0A1G7XZ57</accession>
<dbReference type="InterPro" id="IPR015797">
    <property type="entry name" value="NUDIX_hydrolase-like_dom_sf"/>
</dbReference>
<dbReference type="Proteomes" id="UP000198956">
    <property type="component" value="Unassembled WGS sequence"/>
</dbReference>
<dbReference type="AlphaFoldDB" id="A0A1G7XZ57"/>
<dbReference type="GO" id="GO:0016787">
    <property type="term" value="F:hydrolase activity"/>
    <property type="evidence" value="ECO:0007669"/>
    <property type="project" value="UniProtKB-KW"/>
</dbReference>
<name>A0A1G7XZ57_ANETH</name>
<protein>
    <submittedName>
        <fullName evidence="5">ADP-ribose pyrophosphatase YjhB, NUDIX family</fullName>
    </submittedName>
</protein>
<dbReference type="RefSeq" id="WP_091260024.1">
    <property type="nucleotide sequence ID" value="NZ_FNDE01000005.1"/>
</dbReference>
<comment type="cofactor">
    <cofactor evidence="1">
        <name>Mg(2+)</name>
        <dbReference type="ChEBI" id="CHEBI:18420"/>
    </cofactor>
</comment>
<dbReference type="PANTHER" id="PTHR43046">
    <property type="entry name" value="GDP-MANNOSE MANNOSYL HYDROLASE"/>
    <property type="match status" value="1"/>
</dbReference>
<dbReference type="InterPro" id="IPR020084">
    <property type="entry name" value="NUDIX_hydrolase_CS"/>
</dbReference>
<evidence type="ECO:0000313" key="6">
    <source>
        <dbReference type="Proteomes" id="UP000198956"/>
    </source>
</evidence>
<dbReference type="PROSITE" id="PS51462">
    <property type="entry name" value="NUDIX"/>
    <property type="match status" value="1"/>
</dbReference>
<dbReference type="Gene3D" id="3.90.79.10">
    <property type="entry name" value="Nucleoside Triphosphate Pyrophosphohydrolase"/>
    <property type="match status" value="1"/>
</dbReference>
<evidence type="ECO:0000259" key="4">
    <source>
        <dbReference type="PROSITE" id="PS51462"/>
    </source>
</evidence>
<dbReference type="PROSITE" id="PS00893">
    <property type="entry name" value="NUDIX_BOX"/>
    <property type="match status" value="1"/>
</dbReference>
<comment type="similarity">
    <text evidence="3">Belongs to the Nudix hydrolase family.</text>
</comment>
<evidence type="ECO:0000256" key="1">
    <source>
        <dbReference type="ARBA" id="ARBA00001946"/>
    </source>
</evidence>
<dbReference type="InterPro" id="IPR000086">
    <property type="entry name" value="NUDIX_hydrolase_dom"/>
</dbReference>
<dbReference type="EMBL" id="FNDE01000005">
    <property type="protein sequence ID" value="SDG89485.1"/>
    <property type="molecule type" value="Genomic_DNA"/>
</dbReference>
<organism evidence="5 6">
    <name type="scientific">Aneurinibacillus thermoaerophilus</name>
    <dbReference type="NCBI Taxonomy" id="143495"/>
    <lineage>
        <taxon>Bacteria</taxon>
        <taxon>Bacillati</taxon>
        <taxon>Bacillota</taxon>
        <taxon>Bacilli</taxon>
        <taxon>Bacillales</taxon>
        <taxon>Paenibacillaceae</taxon>
        <taxon>Aneurinibacillus group</taxon>
        <taxon>Aneurinibacillus</taxon>
    </lineage>
</organism>
<evidence type="ECO:0000256" key="3">
    <source>
        <dbReference type="RuleBase" id="RU003476"/>
    </source>
</evidence>
<proteinExistence type="inferred from homology"/>
<dbReference type="Pfam" id="PF00293">
    <property type="entry name" value="NUDIX"/>
    <property type="match status" value="1"/>
</dbReference>